<sequence length="70" mass="8014">MRQLTGAERFPIKRDGRLVRVRLDRMGWYEVLCLANAHRLAGDEDTAESLFDYQARLPREPVEPSDPSAA</sequence>
<protein>
    <submittedName>
        <fullName evidence="1">Uncharacterized protein</fullName>
    </submittedName>
</protein>
<dbReference type="Proteomes" id="UP000760480">
    <property type="component" value="Unassembled WGS sequence"/>
</dbReference>
<name>A0ABX1TJS6_9GAMM</name>
<accession>A0ABX1TJS6</accession>
<keyword evidence="2" id="KW-1185">Reference proteome</keyword>
<evidence type="ECO:0000313" key="1">
    <source>
        <dbReference type="EMBL" id="NMQ18725.1"/>
    </source>
</evidence>
<dbReference type="EMBL" id="SPMZ01000016">
    <property type="protein sequence ID" value="NMQ18725.1"/>
    <property type="molecule type" value="Genomic_DNA"/>
</dbReference>
<evidence type="ECO:0000313" key="2">
    <source>
        <dbReference type="Proteomes" id="UP000760480"/>
    </source>
</evidence>
<gene>
    <name evidence="1" type="ORF">E4P82_05615</name>
</gene>
<comment type="caution">
    <text evidence="1">The sequence shown here is derived from an EMBL/GenBank/DDBJ whole genome shotgun (WGS) entry which is preliminary data.</text>
</comment>
<reference evidence="1 2" key="1">
    <citation type="submission" date="2019-03" db="EMBL/GenBank/DDBJ databases">
        <title>Metabolic reconstructions from genomes of highly enriched 'Candidatus Accumulibacter' and 'Candidatus Competibacter' bioreactor populations.</title>
        <authorList>
            <person name="Annavajhala M.K."/>
            <person name="Welles L."/>
            <person name="Abbas B."/>
            <person name="Sorokin D."/>
            <person name="Park H."/>
            <person name="Van Loosdrecht M."/>
            <person name="Chandran K."/>
        </authorList>
    </citation>
    <scope>NUCLEOTIDE SEQUENCE [LARGE SCALE GENOMIC DNA]</scope>
    <source>
        <strain evidence="1 2">SBR_G</strain>
    </source>
</reference>
<proteinExistence type="predicted"/>
<organism evidence="1 2">
    <name type="scientific">Candidatus Competibacter phosphatis</name>
    <dbReference type="NCBI Taxonomy" id="221280"/>
    <lineage>
        <taxon>Bacteria</taxon>
        <taxon>Pseudomonadati</taxon>
        <taxon>Pseudomonadota</taxon>
        <taxon>Gammaproteobacteria</taxon>
        <taxon>Candidatus Competibacteraceae</taxon>
        <taxon>Candidatus Competibacter</taxon>
    </lineage>
</organism>